<dbReference type="AlphaFoldDB" id="A0AAX2ZGI2"/>
<dbReference type="EMBL" id="CP081135">
    <property type="protein sequence ID" value="UEL48171.1"/>
    <property type="molecule type" value="Genomic_DNA"/>
</dbReference>
<evidence type="ECO:0000313" key="2">
    <source>
        <dbReference type="EMBL" id="UEL48171.1"/>
    </source>
</evidence>
<reference evidence="2 3" key="1">
    <citation type="journal article" date="2023" name="Int. J. Syst. Evol. Microbiol.">
        <title>Terrisporobacter hibernicus sp. nov., isolated from bovine faeces in Northern Ireland.</title>
        <authorList>
            <person name="Mitchell M."/>
            <person name="Nguyen S.V."/>
            <person name="Connor M."/>
            <person name="Fairley D.J."/>
            <person name="Donoghue O."/>
            <person name="Marshall H."/>
            <person name="Koolman L."/>
            <person name="McMullan G."/>
            <person name="Schaffer K.E."/>
            <person name="McGrath J.W."/>
            <person name="Fanning S."/>
        </authorList>
    </citation>
    <scope>NUCLEOTIDE SEQUENCE [LARGE SCALE GENOMIC DNA]</scope>
    <source>
        <strain evidence="2 3">MCA3</strain>
    </source>
</reference>
<evidence type="ECO:0000313" key="3">
    <source>
        <dbReference type="Proteomes" id="UP001198983"/>
    </source>
</evidence>
<dbReference type="KEGG" id="tem:JW646_01595"/>
<gene>
    <name evidence="2" type="ORF">JW646_01595</name>
</gene>
<proteinExistence type="predicted"/>
<protein>
    <submittedName>
        <fullName evidence="2">DUF1540 domain-containing protein</fullName>
    </submittedName>
</protein>
<keyword evidence="3" id="KW-1185">Reference proteome</keyword>
<dbReference type="Proteomes" id="UP001198983">
    <property type="component" value="Chromosome"/>
</dbReference>
<evidence type="ECO:0000259" key="1">
    <source>
        <dbReference type="Pfam" id="PF07561"/>
    </source>
</evidence>
<dbReference type="InterPro" id="IPR011437">
    <property type="entry name" value="DUF1540"/>
</dbReference>
<organism evidence="2 3">
    <name type="scientific">Terrisporobacter hibernicus</name>
    <dbReference type="NCBI Taxonomy" id="2813371"/>
    <lineage>
        <taxon>Bacteria</taxon>
        <taxon>Bacillati</taxon>
        <taxon>Bacillota</taxon>
        <taxon>Clostridia</taxon>
        <taxon>Peptostreptococcales</taxon>
        <taxon>Peptostreptococcaceae</taxon>
        <taxon>Terrisporobacter</taxon>
    </lineage>
</organism>
<dbReference type="RefSeq" id="WP_148557480.1">
    <property type="nucleotide sequence ID" value="NZ_CP081135.1"/>
</dbReference>
<sequence length="53" mass="5941">MKKNESIACEVTECKYHSDQENYCALDKIRVIKHSGSATTVEQTDCGSFAKKN</sequence>
<name>A0AAX2ZGI2_9FIRM</name>
<dbReference type="Pfam" id="PF07561">
    <property type="entry name" value="DUF1540"/>
    <property type="match status" value="1"/>
</dbReference>
<feature type="domain" description="DUF1540" evidence="1">
    <location>
        <begin position="7"/>
        <end position="49"/>
    </location>
</feature>
<accession>A0AAX2ZGI2</accession>